<gene>
    <name evidence="2" type="ORF">BT63DRAFT_424106</name>
</gene>
<proteinExistence type="predicted"/>
<sequence>MSPSIEAVIMLFIALPIGLSMAHKPFPGETRFATISAPALLTYHMYGSPGIQQVGLSLGPTSIVEQVALIDNLCHNRWFDVVPSDVDDWS</sequence>
<dbReference type="AlphaFoldDB" id="A0A6A6UDB4"/>
<reference evidence="2" key="1">
    <citation type="journal article" date="2020" name="Stud. Mycol.">
        <title>101 Dothideomycetes genomes: a test case for predicting lifestyles and emergence of pathogens.</title>
        <authorList>
            <person name="Haridas S."/>
            <person name="Albert R."/>
            <person name="Binder M."/>
            <person name="Bloem J."/>
            <person name="Labutti K."/>
            <person name="Salamov A."/>
            <person name="Andreopoulos B."/>
            <person name="Baker S."/>
            <person name="Barry K."/>
            <person name="Bills G."/>
            <person name="Bluhm B."/>
            <person name="Cannon C."/>
            <person name="Castanera R."/>
            <person name="Culley D."/>
            <person name="Daum C."/>
            <person name="Ezra D."/>
            <person name="Gonzalez J."/>
            <person name="Henrissat B."/>
            <person name="Kuo A."/>
            <person name="Liang C."/>
            <person name="Lipzen A."/>
            <person name="Lutzoni F."/>
            <person name="Magnuson J."/>
            <person name="Mondo S."/>
            <person name="Nolan M."/>
            <person name="Ohm R."/>
            <person name="Pangilinan J."/>
            <person name="Park H.-J."/>
            <person name="Ramirez L."/>
            <person name="Alfaro M."/>
            <person name="Sun H."/>
            <person name="Tritt A."/>
            <person name="Yoshinaga Y."/>
            <person name="Zwiers L.-H."/>
            <person name="Turgeon B."/>
            <person name="Goodwin S."/>
            <person name="Spatafora J."/>
            <person name="Crous P."/>
            <person name="Grigoriev I."/>
        </authorList>
    </citation>
    <scope>NUCLEOTIDE SEQUENCE</scope>
    <source>
        <strain evidence="2">CBS 115976</strain>
    </source>
</reference>
<feature type="chain" id="PRO_5025523723" evidence="1">
    <location>
        <begin position="23"/>
        <end position="90"/>
    </location>
</feature>
<name>A0A6A6UDB4_9PEZI</name>
<organism evidence="2 3">
    <name type="scientific">Microthyrium microscopicum</name>
    <dbReference type="NCBI Taxonomy" id="703497"/>
    <lineage>
        <taxon>Eukaryota</taxon>
        <taxon>Fungi</taxon>
        <taxon>Dikarya</taxon>
        <taxon>Ascomycota</taxon>
        <taxon>Pezizomycotina</taxon>
        <taxon>Dothideomycetes</taxon>
        <taxon>Dothideomycetes incertae sedis</taxon>
        <taxon>Microthyriales</taxon>
        <taxon>Microthyriaceae</taxon>
        <taxon>Microthyrium</taxon>
    </lineage>
</organism>
<dbReference type="Proteomes" id="UP000799302">
    <property type="component" value="Unassembled WGS sequence"/>
</dbReference>
<dbReference type="EMBL" id="MU004234">
    <property type="protein sequence ID" value="KAF2670152.1"/>
    <property type="molecule type" value="Genomic_DNA"/>
</dbReference>
<evidence type="ECO:0000313" key="3">
    <source>
        <dbReference type="Proteomes" id="UP000799302"/>
    </source>
</evidence>
<evidence type="ECO:0000256" key="1">
    <source>
        <dbReference type="SAM" id="SignalP"/>
    </source>
</evidence>
<keyword evidence="1" id="KW-0732">Signal</keyword>
<feature type="signal peptide" evidence="1">
    <location>
        <begin position="1"/>
        <end position="22"/>
    </location>
</feature>
<keyword evidence="3" id="KW-1185">Reference proteome</keyword>
<evidence type="ECO:0000313" key="2">
    <source>
        <dbReference type="EMBL" id="KAF2670152.1"/>
    </source>
</evidence>
<protein>
    <submittedName>
        <fullName evidence="2">Uncharacterized protein</fullName>
    </submittedName>
</protein>
<accession>A0A6A6UDB4</accession>